<gene>
    <name evidence="1" type="primary">SCS7</name>
    <name evidence="1" type="ORF">EV182_000452</name>
</gene>
<reference evidence="1" key="1">
    <citation type="submission" date="2022-06" db="EMBL/GenBank/DDBJ databases">
        <title>Phylogenomic reconstructions and comparative analyses of Kickxellomycotina fungi.</title>
        <authorList>
            <person name="Reynolds N.K."/>
            <person name="Stajich J.E."/>
            <person name="Barry K."/>
            <person name="Grigoriev I.V."/>
            <person name="Crous P."/>
            <person name="Smith M.E."/>
        </authorList>
    </citation>
    <scope>NUCLEOTIDE SEQUENCE</scope>
    <source>
        <strain evidence="1">RSA 2271</strain>
    </source>
</reference>
<protein>
    <submittedName>
        <fullName evidence="1">Fatty acid alpha-hydroxylase</fullName>
        <ecNumber evidence="1">1.14.18.6</ecNumber>
    </submittedName>
</protein>
<dbReference type="EC" id="1.14.18.6" evidence="1"/>
<name>A0ACC1HUH3_9FUNG</name>
<keyword evidence="1" id="KW-0560">Oxidoreductase</keyword>
<comment type="caution">
    <text evidence="1">The sequence shown here is derived from an EMBL/GenBank/DDBJ whole genome shotgun (WGS) entry which is preliminary data.</text>
</comment>
<dbReference type="Proteomes" id="UP001145114">
    <property type="component" value="Unassembled WGS sequence"/>
</dbReference>
<organism evidence="1 2">
    <name type="scientific">Spiromyces aspiralis</name>
    <dbReference type="NCBI Taxonomy" id="68401"/>
    <lineage>
        <taxon>Eukaryota</taxon>
        <taxon>Fungi</taxon>
        <taxon>Fungi incertae sedis</taxon>
        <taxon>Zoopagomycota</taxon>
        <taxon>Kickxellomycotina</taxon>
        <taxon>Kickxellomycetes</taxon>
        <taxon>Kickxellales</taxon>
        <taxon>Kickxellaceae</taxon>
        <taxon>Spiromyces</taxon>
    </lineage>
</organism>
<evidence type="ECO:0000313" key="1">
    <source>
        <dbReference type="EMBL" id="KAJ1680218.1"/>
    </source>
</evidence>
<evidence type="ECO:0000313" key="2">
    <source>
        <dbReference type="Proteomes" id="UP001145114"/>
    </source>
</evidence>
<sequence>MSPVASSNLEGNTKPTYTRELVKKHDSPSSLWVIRRNKVYDLTGFASDHPGGYDWILQYAGHDITDVLRDSDIHPHTVQAYRVLKDFYIGDLVPADHRPDSVDPDEMDHIDKVEFLDLSKPLLWQLWNANFSRDFYLEQVHKPHHLPHPAIMFENKFLELFTRTPWWFIPIYWTPIFLIMWDLGTSHIDLSGMISSVAAGLVLWTLIEYTIHRWAFHIDNNIPDHPYAVFAHFLLHGFHHYLPMDSMRLVMPPALSTAIGLCILGIARLTFPPGIMHGVCCGLIIGYVLYDECHYWLHHGIANSKWLQALKAYHLRHHYSDYKSGFGITSPLWDKVLNSSFP</sequence>
<keyword evidence="2" id="KW-1185">Reference proteome</keyword>
<accession>A0ACC1HUH3</accession>
<proteinExistence type="predicted"/>
<dbReference type="EMBL" id="JAMZIH010000020">
    <property type="protein sequence ID" value="KAJ1680218.1"/>
    <property type="molecule type" value="Genomic_DNA"/>
</dbReference>